<evidence type="ECO:0000313" key="2">
    <source>
        <dbReference type="WBParaSite" id="nRc.2.0.1.t12065-RA"/>
    </source>
</evidence>
<reference evidence="2" key="1">
    <citation type="submission" date="2022-11" db="UniProtKB">
        <authorList>
            <consortium name="WormBaseParasite"/>
        </authorList>
    </citation>
    <scope>IDENTIFICATION</scope>
</reference>
<dbReference type="WBParaSite" id="nRc.2.0.1.t12065-RA">
    <property type="protein sequence ID" value="nRc.2.0.1.t12065-RA"/>
    <property type="gene ID" value="nRc.2.0.1.g12065"/>
</dbReference>
<dbReference type="Proteomes" id="UP000887565">
    <property type="component" value="Unplaced"/>
</dbReference>
<evidence type="ECO:0000313" key="1">
    <source>
        <dbReference type="Proteomes" id="UP000887565"/>
    </source>
</evidence>
<sequence>VNASSEESDSAFLPILVYFRPKNWHISSVSGRLEDEQLKVGGGSRRQPPIRLKILWEDSYSLSLELGIPNESTMPPK</sequence>
<organism evidence="1 2">
    <name type="scientific">Romanomermis culicivorax</name>
    <name type="common">Nematode worm</name>
    <dbReference type="NCBI Taxonomy" id="13658"/>
    <lineage>
        <taxon>Eukaryota</taxon>
        <taxon>Metazoa</taxon>
        <taxon>Ecdysozoa</taxon>
        <taxon>Nematoda</taxon>
        <taxon>Enoplea</taxon>
        <taxon>Dorylaimia</taxon>
        <taxon>Mermithida</taxon>
        <taxon>Mermithoidea</taxon>
        <taxon>Mermithidae</taxon>
        <taxon>Romanomermis</taxon>
    </lineage>
</organism>
<accession>A0A915ID06</accession>
<protein>
    <submittedName>
        <fullName evidence="2">Uncharacterized protein</fullName>
    </submittedName>
</protein>
<dbReference type="AlphaFoldDB" id="A0A915ID06"/>
<proteinExistence type="predicted"/>
<keyword evidence="1" id="KW-1185">Reference proteome</keyword>
<name>A0A915ID06_ROMCU</name>